<evidence type="ECO:0000313" key="2">
    <source>
        <dbReference type="EMBL" id="KAK8731035.1"/>
    </source>
</evidence>
<accession>A0AAW0WU81</accession>
<protein>
    <submittedName>
        <fullName evidence="2">Uncharacterized protein</fullName>
    </submittedName>
</protein>
<name>A0AAW0WU81_CHEQU</name>
<comment type="caution">
    <text evidence="2">The sequence shown here is derived from an EMBL/GenBank/DDBJ whole genome shotgun (WGS) entry which is preliminary data.</text>
</comment>
<feature type="coiled-coil region" evidence="1">
    <location>
        <begin position="94"/>
        <end position="128"/>
    </location>
</feature>
<sequence>MSRNKRGSLEQRAAGNSKLFGNPDVVILPSEKSEGQKTRKLVSSIIRSAWSAAQDWIVAWKSGVSELKTVVGELVGTQQGDHLDQQVHHAAQQLAEAIAKMKACVRTMDKLLEELQNLQRLQKSNAEQPLFSSLTLQQMVSVMECVCDDYRKETEVKAGACTPLPSTSCPDTLNTLVTLWTHHTHVVTHQYPLKLLLRETQQL</sequence>
<dbReference type="AlphaFoldDB" id="A0AAW0WU81"/>
<evidence type="ECO:0000256" key="1">
    <source>
        <dbReference type="SAM" id="Coils"/>
    </source>
</evidence>
<organism evidence="2 3">
    <name type="scientific">Cherax quadricarinatus</name>
    <name type="common">Australian red claw crayfish</name>
    <dbReference type="NCBI Taxonomy" id="27406"/>
    <lineage>
        <taxon>Eukaryota</taxon>
        <taxon>Metazoa</taxon>
        <taxon>Ecdysozoa</taxon>
        <taxon>Arthropoda</taxon>
        <taxon>Crustacea</taxon>
        <taxon>Multicrustacea</taxon>
        <taxon>Malacostraca</taxon>
        <taxon>Eumalacostraca</taxon>
        <taxon>Eucarida</taxon>
        <taxon>Decapoda</taxon>
        <taxon>Pleocyemata</taxon>
        <taxon>Astacidea</taxon>
        <taxon>Parastacoidea</taxon>
        <taxon>Parastacidae</taxon>
        <taxon>Cherax</taxon>
    </lineage>
</organism>
<reference evidence="2 3" key="1">
    <citation type="journal article" date="2024" name="BMC Genomics">
        <title>Genome assembly of redclaw crayfish (Cherax quadricarinatus) provides insights into its immune adaptation and hypoxia tolerance.</title>
        <authorList>
            <person name="Liu Z."/>
            <person name="Zheng J."/>
            <person name="Li H."/>
            <person name="Fang K."/>
            <person name="Wang S."/>
            <person name="He J."/>
            <person name="Zhou D."/>
            <person name="Weng S."/>
            <person name="Chi M."/>
            <person name="Gu Z."/>
            <person name="He J."/>
            <person name="Li F."/>
            <person name="Wang M."/>
        </authorList>
    </citation>
    <scope>NUCLEOTIDE SEQUENCE [LARGE SCALE GENOMIC DNA]</scope>
    <source>
        <strain evidence="2">ZL_2023a</strain>
    </source>
</reference>
<keyword evidence="3" id="KW-1185">Reference proteome</keyword>
<dbReference type="EMBL" id="JARKIK010000062">
    <property type="protein sequence ID" value="KAK8731035.1"/>
    <property type="molecule type" value="Genomic_DNA"/>
</dbReference>
<evidence type="ECO:0000313" key="3">
    <source>
        <dbReference type="Proteomes" id="UP001445076"/>
    </source>
</evidence>
<gene>
    <name evidence="2" type="ORF">OTU49_007766</name>
</gene>
<proteinExistence type="predicted"/>
<keyword evidence="1" id="KW-0175">Coiled coil</keyword>
<dbReference type="Proteomes" id="UP001445076">
    <property type="component" value="Unassembled WGS sequence"/>
</dbReference>